<feature type="signal peptide" evidence="2">
    <location>
        <begin position="1"/>
        <end position="28"/>
    </location>
</feature>
<gene>
    <name evidence="3" type="ORF">BD310DRAFT_1038744</name>
</gene>
<dbReference type="AlphaFoldDB" id="A0A4Q9P9E6"/>
<keyword evidence="2" id="KW-0732">Signal</keyword>
<protein>
    <submittedName>
        <fullName evidence="3">Uncharacterized protein</fullName>
    </submittedName>
</protein>
<keyword evidence="4" id="KW-1185">Reference proteome</keyword>
<feature type="compositionally biased region" description="Basic and acidic residues" evidence="1">
    <location>
        <begin position="108"/>
        <end position="117"/>
    </location>
</feature>
<reference evidence="3 4" key="1">
    <citation type="submission" date="2019-01" db="EMBL/GenBank/DDBJ databases">
        <title>Draft genome sequences of three monokaryotic isolates of the white-rot basidiomycete fungus Dichomitus squalens.</title>
        <authorList>
            <consortium name="DOE Joint Genome Institute"/>
            <person name="Lopez S.C."/>
            <person name="Andreopoulos B."/>
            <person name="Pangilinan J."/>
            <person name="Lipzen A."/>
            <person name="Riley R."/>
            <person name="Ahrendt S."/>
            <person name="Ng V."/>
            <person name="Barry K."/>
            <person name="Daum C."/>
            <person name="Grigoriev I.V."/>
            <person name="Hilden K.S."/>
            <person name="Makela M.R."/>
            <person name="de Vries R.P."/>
        </authorList>
    </citation>
    <scope>NUCLEOTIDE SEQUENCE [LARGE SCALE GENOMIC DNA]</scope>
    <source>
        <strain evidence="3 4">CBS 464.89</strain>
    </source>
</reference>
<name>A0A4Q9P9E6_9APHY</name>
<evidence type="ECO:0000256" key="1">
    <source>
        <dbReference type="SAM" id="MobiDB-lite"/>
    </source>
</evidence>
<feature type="compositionally biased region" description="Basic and acidic residues" evidence="1">
    <location>
        <begin position="81"/>
        <end position="93"/>
    </location>
</feature>
<evidence type="ECO:0000256" key="2">
    <source>
        <dbReference type="SAM" id="SignalP"/>
    </source>
</evidence>
<accession>A0A4Q9P9E6</accession>
<dbReference type="STRING" id="114155.A0A4Q9P9E6"/>
<evidence type="ECO:0000313" key="4">
    <source>
        <dbReference type="Proteomes" id="UP000292082"/>
    </source>
</evidence>
<feature type="region of interest" description="Disordered" evidence="1">
    <location>
        <begin position="76"/>
        <end position="125"/>
    </location>
</feature>
<dbReference type="EMBL" id="ML145117">
    <property type="protein sequence ID" value="TBU59167.1"/>
    <property type="molecule type" value="Genomic_DNA"/>
</dbReference>
<feature type="chain" id="PRO_5043780937" evidence="2">
    <location>
        <begin position="29"/>
        <end position="183"/>
    </location>
</feature>
<organism evidence="3 4">
    <name type="scientific">Dichomitus squalens</name>
    <dbReference type="NCBI Taxonomy" id="114155"/>
    <lineage>
        <taxon>Eukaryota</taxon>
        <taxon>Fungi</taxon>
        <taxon>Dikarya</taxon>
        <taxon>Basidiomycota</taxon>
        <taxon>Agaricomycotina</taxon>
        <taxon>Agaricomycetes</taxon>
        <taxon>Polyporales</taxon>
        <taxon>Polyporaceae</taxon>
        <taxon>Dichomitus</taxon>
    </lineage>
</organism>
<evidence type="ECO:0000313" key="3">
    <source>
        <dbReference type="EMBL" id="TBU59167.1"/>
    </source>
</evidence>
<dbReference type="Proteomes" id="UP000292082">
    <property type="component" value="Unassembled WGS sequence"/>
</dbReference>
<sequence length="183" mass="20300">MKTPTLRFLFHVAAICLLVCPASNGVLAADINAERMALERRYTTPHSLGDNYLFDPRDGWQSVNTTNLLYKYQSRAPVPDSARDDLDDADHLDPTGGTGDTGDNDDELGPRAAEHHHSYTHGTADMRLLPRAGAEHRRHTYTHGTADMQLLPRTDADEHHHTYTHGTGGMLLLPRAKKAHSKC</sequence>
<proteinExistence type="predicted"/>